<keyword evidence="9" id="KW-0812">Transmembrane</keyword>
<dbReference type="InterPro" id="IPR013786">
    <property type="entry name" value="AcylCoA_DH/ox_N"/>
</dbReference>
<dbReference type="Pfam" id="PF00441">
    <property type="entry name" value="Acyl-CoA_dh_1"/>
    <property type="match status" value="1"/>
</dbReference>
<dbReference type="SUPFAM" id="SSF56645">
    <property type="entry name" value="Acyl-CoA dehydrogenase NM domain-like"/>
    <property type="match status" value="1"/>
</dbReference>
<dbReference type="Gene3D" id="1.10.540.10">
    <property type="entry name" value="Acyl-CoA dehydrogenase/oxidase, N-terminal domain"/>
    <property type="match status" value="1"/>
</dbReference>
<evidence type="ECO:0000256" key="9">
    <source>
        <dbReference type="SAM" id="Phobius"/>
    </source>
</evidence>
<dbReference type="RefSeq" id="WP_379756298.1">
    <property type="nucleotide sequence ID" value="NZ_JBHSMR010000013.1"/>
</dbReference>
<keyword evidence="5" id="KW-0597">Phosphoprotein</keyword>
<evidence type="ECO:0000256" key="6">
    <source>
        <dbReference type="ARBA" id="ARBA00022598"/>
    </source>
</evidence>
<organism evidence="11 12">
    <name type="scientific">Massilia suwonensis</name>
    <dbReference type="NCBI Taxonomy" id="648895"/>
    <lineage>
        <taxon>Bacteria</taxon>
        <taxon>Pseudomonadati</taxon>
        <taxon>Pseudomonadota</taxon>
        <taxon>Betaproteobacteria</taxon>
        <taxon>Burkholderiales</taxon>
        <taxon>Oxalobacteraceae</taxon>
        <taxon>Telluria group</taxon>
        <taxon>Massilia</taxon>
    </lineage>
</organism>
<dbReference type="PANTHER" id="PTHR22754:SF32">
    <property type="entry name" value="DISCO-INTERACTING PROTEIN 2"/>
    <property type="match status" value="1"/>
</dbReference>
<reference evidence="12" key="1">
    <citation type="journal article" date="2019" name="Int. J. Syst. Evol. Microbiol.">
        <title>The Global Catalogue of Microorganisms (GCM) 10K type strain sequencing project: providing services to taxonomists for standard genome sequencing and annotation.</title>
        <authorList>
            <consortium name="The Broad Institute Genomics Platform"/>
            <consortium name="The Broad Institute Genome Sequencing Center for Infectious Disease"/>
            <person name="Wu L."/>
            <person name="Ma J."/>
        </authorList>
    </citation>
    <scope>NUCLEOTIDE SEQUENCE [LARGE SCALE GENOMIC DNA]</scope>
    <source>
        <strain evidence="12">CCUG 43111</strain>
    </source>
</reference>
<dbReference type="SMART" id="SM01294">
    <property type="entry name" value="PKS_PP_betabranch"/>
    <property type="match status" value="1"/>
</dbReference>
<dbReference type="CDD" id="cd00567">
    <property type="entry name" value="ACAD"/>
    <property type="match status" value="1"/>
</dbReference>
<dbReference type="InterPro" id="IPR042099">
    <property type="entry name" value="ANL_N_sf"/>
</dbReference>
<dbReference type="PROSITE" id="PS00455">
    <property type="entry name" value="AMP_BINDING"/>
    <property type="match status" value="1"/>
</dbReference>
<keyword evidence="4" id="KW-0596">Phosphopantetheine</keyword>
<evidence type="ECO:0000256" key="1">
    <source>
        <dbReference type="ARBA" id="ARBA00001974"/>
    </source>
</evidence>
<dbReference type="InterPro" id="IPR020845">
    <property type="entry name" value="AMP-binding_CS"/>
</dbReference>
<keyword evidence="9" id="KW-0472">Membrane</keyword>
<dbReference type="PANTHER" id="PTHR22754">
    <property type="entry name" value="DISCO-INTERACTING PROTEIN 2 DIP2 -RELATED"/>
    <property type="match status" value="1"/>
</dbReference>
<dbReference type="InterPro" id="IPR020806">
    <property type="entry name" value="PKS_PP-bd"/>
</dbReference>
<dbReference type="InterPro" id="IPR009100">
    <property type="entry name" value="AcylCoA_DH/oxidase_NM_dom_sf"/>
</dbReference>
<dbReference type="Pfam" id="PF00501">
    <property type="entry name" value="AMP-binding"/>
    <property type="match status" value="1"/>
</dbReference>
<name>A0ABW0MMT2_9BURK</name>
<feature type="domain" description="Carrier" evidence="10">
    <location>
        <begin position="1113"/>
        <end position="1188"/>
    </location>
</feature>
<dbReference type="SMART" id="SM00823">
    <property type="entry name" value="PKS_PP"/>
    <property type="match status" value="1"/>
</dbReference>
<dbReference type="Gene3D" id="3.40.50.12780">
    <property type="entry name" value="N-terminal domain of ligase-like"/>
    <property type="match status" value="1"/>
</dbReference>
<feature type="transmembrane region" description="Helical" evidence="9">
    <location>
        <begin position="68"/>
        <end position="92"/>
    </location>
</feature>
<dbReference type="InterPro" id="IPR009081">
    <property type="entry name" value="PP-bd_ACP"/>
</dbReference>
<dbReference type="EMBL" id="JBHSMR010000013">
    <property type="protein sequence ID" value="MFC5479214.1"/>
    <property type="molecule type" value="Genomic_DNA"/>
</dbReference>
<dbReference type="InterPro" id="IPR037069">
    <property type="entry name" value="AcylCoA_DH/ox_N_sf"/>
</dbReference>
<dbReference type="Proteomes" id="UP001596101">
    <property type="component" value="Unassembled WGS sequence"/>
</dbReference>
<dbReference type="SUPFAM" id="SSF47203">
    <property type="entry name" value="Acyl-CoA dehydrogenase C-terminal domain-like"/>
    <property type="match status" value="1"/>
</dbReference>
<dbReference type="SUPFAM" id="SSF47336">
    <property type="entry name" value="ACP-like"/>
    <property type="match status" value="1"/>
</dbReference>
<dbReference type="Pfam" id="PF00550">
    <property type="entry name" value="PP-binding"/>
    <property type="match status" value="1"/>
</dbReference>
<dbReference type="InterPro" id="IPR036736">
    <property type="entry name" value="ACP-like_sf"/>
</dbReference>
<evidence type="ECO:0000259" key="10">
    <source>
        <dbReference type="PROSITE" id="PS50075"/>
    </source>
</evidence>
<dbReference type="CDD" id="cd05931">
    <property type="entry name" value="FAAL"/>
    <property type="match status" value="1"/>
</dbReference>
<evidence type="ECO:0000256" key="2">
    <source>
        <dbReference type="ARBA" id="ARBA00006432"/>
    </source>
</evidence>
<dbReference type="Gene3D" id="3.30.300.30">
    <property type="match status" value="1"/>
</dbReference>
<keyword evidence="12" id="KW-1185">Reference proteome</keyword>
<sequence length="1204" mass="125388">MADASDPGTVLLAERLRERARSTPQRIAYTFLRENGAEQDIGYAELAARADALAARMLDVAAPGQRALLLYPAGIDFIVAFCACLAAGIYAVPAAPAHRARDCSRLEALLADAAPALVLCAPEAHAACAAALARAGCTAPLLSGAGVAGAAVLPRPASESVAFLQYTSGSTGQPKGVEVTHANMAANVAAIGSAFGFRAETVMVSWLPPFHDMGLIGSIVAPLMLGFRSVLMAPGSFLRRPAAWLEAITRYRATCSGGPNFAWDLCLRRITDAQKASLALSSLELLYNGAEPVRAATLEAFMEAFGPCGLRREALFPCYGMAEATLLVAGGPRARAPRLLALDAAALERGAVVETHPGQAGGRLLVSCGPCAPGVELAVVDPARGVAVADGGIGELWIAGPGVARGYHARSQDSARSFSLRIAGAPAHLQGARWLRSGDLGFVRDGEVYITGRRKDVIVVHGRKIHAQDVEALAERAGAELAPNSCAAFALDGEEGERLALVVEATRALARGGDLDALARAIRAEVTAGTGVALQLLAFVAPGVFPRTTSGKVQRARCKELLQRGALPLLAVRTAQAVGGEGSAGSATRADAVIAWLRGYAARRLDSRLADERRSLAPHVLLDFGARGLLGLQAPRAAGGLALATTDLVRVMAQLAAIDLTLATLVGVHNGLGLRPLLRCAPEALRTQWLPVLASGRQLAAFALSEPQAGSNPRAIGTRAERVEGGWRLEGEKHLIGLAGWAGVLTVFARAFDAAGRALGTVALLVPADAPGLVLGLEAPTMGMRAMPQNALRFEGVFVADAQVLGEPGAGMEVAQDAMGFARLGIGALCVGAMRRCLQLMARYAARRDIAGGRLLDNPVTLLRLHELDCAVGAAEALVAALAGSIDAGEALPLDACSACKCVLSELLWEASDRLMQMLGGRGYLENNLAPQLLRDARVLRILEGPSEALYAHLGALARLPANPLRQAAERFAPPGHEAWPARLPVEKGGAWQDVRNGEFAAWTLLAAATRGEAADWAARRLELLRQAIEAESAALAACAPAAALLARAEQHARAIGDVEQLAPGEAGGLDPLLRQAMPEAAVADTPEPAAPSSLELVRACVARWLREGGLGDNLPGIAVDVAAEEAAAPVFEAWGVDTPFSDIGIDSLASVPLALEIEQAGGVPVSAELLYDYPTVRALAAYIDERRDEQRQAAHGERRVPAA</sequence>
<dbReference type="Pfam" id="PF02770">
    <property type="entry name" value="Acyl-CoA_dh_M"/>
    <property type="match status" value="1"/>
</dbReference>
<dbReference type="InterPro" id="IPR000873">
    <property type="entry name" value="AMP-dep_synth/lig_dom"/>
</dbReference>
<dbReference type="Pfam" id="PF02771">
    <property type="entry name" value="Acyl-CoA_dh_N"/>
    <property type="match status" value="1"/>
</dbReference>
<dbReference type="Gene3D" id="2.40.110.10">
    <property type="entry name" value="Butyryl-CoA Dehydrogenase, subunit A, domain 2"/>
    <property type="match status" value="1"/>
</dbReference>
<keyword evidence="6" id="KW-0436">Ligase</keyword>
<evidence type="ECO:0000256" key="4">
    <source>
        <dbReference type="ARBA" id="ARBA00022450"/>
    </source>
</evidence>
<dbReference type="InterPro" id="IPR040097">
    <property type="entry name" value="FAAL/FAAC"/>
</dbReference>
<evidence type="ECO:0000256" key="8">
    <source>
        <dbReference type="ARBA" id="ARBA00022827"/>
    </source>
</evidence>
<dbReference type="InterPro" id="IPR046373">
    <property type="entry name" value="Acyl-CoA_Oxase/DH_mid-dom_sf"/>
</dbReference>
<evidence type="ECO:0000256" key="3">
    <source>
        <dbReference type="ARBA" id="ARBA00009347"/>
    </source>
</evidence>
<dbReference type="Gene3D" id="1.20.140.10">
    <property type="entry name" value="Butyryl-CoA Dehydrogenase, subunit A, domain 3"/>
    <property type="match status" value="1"/>
</dbReference>
<protein>
    <submittedName>
        <fullName evidence="11">AMP-binding protein</fullName>
    </submittedName>
</protein>
<dbReference type="InterPro" id="IPR036250">
    <property type="entry name" value="AcylCo_DH-like_C"/>
</dbReference>
<keyword evidence="7" id="KW-0285">Flavoprotein</keyword>
<dbReference type="InterPro" id="IPR045851">
    <property type="entry name" value="AMP-bd_C_sf"/>
</dbReference>
<evidence type="ECO:0000313" key="12">
    <source>
        <dbReference type="Proteomes" id="UP001596101"/>
    </source>
</evidence>
<accession>A0ABW0MMT2</accession>
<evidence type="ECO:0000256" key="7">
    <source>
        <dbReference type="ARBA" id="ARBA00022630"/>
    </source>
</evidence>
<dbReference type="PROSITE" id="PS50075">
    <property type="entry name" value="CARRIER"/>
    <property type="match status" value="1"/>
</dbReference>
<evidence type="ECO:0000256" key="5">
    <source>
        <dbReference type="ARBA" id="ARBA00022553"/>
    </source>
</evidence>
<comment type="similarity">
    <text evidence="2">Belongs to the ATP-dependent AMP-binding enzyme family.</text>
</comment>
<comment type="similarity">
    <text evidence="3">Belongs to the acyl-CoA dehydrogenase family.</text>
</comment>
<gene>
    <name evidence="11" type="ORF">ACFPQ5_13540</name>
</gene>
<keyword evidence="9" id="KW-1133">Transmembrane helix</keyword>
<comment type="cofactor">
    <cofactor evidence="1">
        <name>FAD</name>
        <dbReference type="ChEBI" id="CHEBI:57692"/>
    </cofactor>
</comment>
<proteinExistence type="inferred from homology"/>
<evidence type="ECO:0000313" key="11">
    <source>
        <dbReference type="EMBL" id="MFC5479214.1"/>
    </source>
</evidence>
<dbReference type="Gene3D" id="1.10.1200.10">
    <property type="entry name" value="ACP-like"/>
    <property type="match status" value="1"/>
</dbReference>
<keyword evidence="8" id="KW-0274">FAD</keyword>
<dbReference type="InterPro" id="IPR006091">
    <property type="entry name" value="Acyl-CoA_Oxase/DH_mid-dom"/>
</dbReference>
<dbReference type="InterPro" id="IPR009075">
    <property type="entry name" value="AcylCo_DH/oxidase_C"/>
</dbReference>
<dbReference type="SUPFAM" id="SSF56801">
    <property type="entry name" value="Acetyl-CoA synthetase-like"/>
    <property type="match status" value="1"/>
</dbReference>
<comment type="caution">
    <text evidence="11">The sequence shown here is derived from an EMBL/GenBank/DDBJ whole genome shotgun (WGS) entry which is preliminary data.</text>
</comment>